<evidence type="ECO:0000259" key="16">
    <source>
        <dbReference type="PROSITE" id="PS50836"/>
    </source>
</evidence>
<keyword evidence="5 12" id="KW-0479">Metal-binding</keyword>
<dbReference type="SMART" id="SM00665">
    <property type="entry name" value="B561"/>
    <property type="match status" value="1"/>
</dbReference>
<dbReference type="PANTHER" id="PTHR23130">
    <property type="entry name" value="CYTOCHROME B561 AND DOMON DOMAIN-CONTAINING PROTEIN"/>
    <property type="match status" value="1"/>
</dbReference>
<comment type="function">
    <text evidence="10">May act as a catecholamine-responsive trans-membrane electron transporter.</text>
</comment>
<dbReference type="Pfam" id="PF03188">
    <property type="entry name" value="Cytochrom_B561"/>
    <property type="match status" value="1"/>
</dbReference>
<evidence type="ECO:0000256" key="10">
    <source>
        <dbReference type="ARBA" id="ARBA00053871"/>
    </source>
</evidence>
<evidence type="ECO:0000256" key="15">
    <source>
        <dbReference type="SAM" id="SignalP"/>
    </source>
</evidence>
<feature type="transmembrane region" description="Helical" evidence="14">
    <location>
        <begin position="312"/>
        <end position="332"/>
    </location>
</feature>
<protein>
    <recommendedName>
        <fullName evidence="11">Cytochrome b561 and DOMON domain-containing protein</fullName>
    </recommendedName>
</protein>
<evidence type="ECO:0000313" key="19">
    <source>
        <dbReference type="RefSeq" id="XP_031379333.1"/>
    </source>
</evidence>
<feature type="binding site" description="axial binding residue" evidence="12">
    <location>
        <position position="247"/>
    </location>
    <ligand>
        <name>heme b</name>
        <dbReference type="ChEBI" id="CHEBI:60344"/>
        <label>1</label>
    </ligand>
    <ligandPart>
        <name>Fe</name>
        <dbReference type="ChEBI" id="CHEBI:18248"/>
    </ligandPart>
</feature>
<dbReference type="AlphaFoldDB" id="A0A6P8CEQ2"/>
<dbReference type="GO" id="GO:0016020">
    <property type="term" value="C:membrane"/>
    <property type="evidence" value="ECO:0007669"/>
    <property type="project" value="UniProtKB-SubCell"/>
</dbReference>
<dbReference type="PIRSF" id="PIRSF037471">
    <property type="entry name" value="UCP037471"/>
    <property type="match status" value="1"/>
</dbReference>
<dbReference type="GO" id="GO:0046872">
    <property type="term" value="F:metal ion binding"/>
    <property type="evidence" value="ECO:0007669"/>
    <property type="project" value="UniProtKB-KW"/>
</dbReference>
<feature type="binding site" description="axial binding residue" evidence="12">
    <location>
        <position position="316"/>
    </location>
    <ligand>
        <name>heme b</name>
        <dbReference type="ChEBI" id="CHEBI:60344"/>
        <label>1</label>
    </ligand>
    <ligandPart>
        <name>Fe</name>
        <dbReference type="ChEBI" id="CHEBI:18248"/>
    </ligandPart>
</feature>
<comment type="subcellular location">
    <subcellularLocation>
        <location evidence="1">Membrane</location>
        <topology evidence="1">Multi-pass membrane protein</topology>
    </subcellularLocation>
</comment>
<dbReference type="CDD" id="cd08760">
    <property type="entry name" value="Cyt_b561_FRRS1_like"/>
    <property type="match status" value="1"/>
</dbReference>
<evidence type="ECO:0000256" key="7">
    <source>
        <dbReference type="ARBA" id="ARBA00022982"/>
    </source>
</evidence>
<dbReference type="OrthoDB" id="2419613at2759"/>
<feature type="domain" description="Cytochrome b561" evidence="17">
    <location>
        <begin position="172"/>
        <end position="371"/>
    </location>
</feature>
<keyword evidence="3" id="KW-0349">Heme</keyword>
<dbReference type="InterPro" id="IPR045265">
    <property type="entry name" value="AIR12_DOMON"/>
</dbReference>
<keyword evidence="7 11" id="KW-0249">Electron transport</keyword>
<evidence type="ECO:0000256" key="9">
    <source>
        <dbReference type="ARBA" id="ARBA00023136"/>
    </source>
</evidence>
<dbReference type="PROSITE" id="PS50939">
    <property type="entry name" value="CYTOCHROME_B561"/>
    <property type="match status" value="1"/>
</dbReference>
<dbReference type="CDD" id="cd09629">
    <property type="entry name" value="DOMON_CIL1_like"/>
    <property type="match status" value="1"/>
</dbReference>
<dbReference type="InterPro" id="IPR005018">
    <property type="entry name" value="DOMON_domain"/>
</dbReference>
<dbReference type="PANTHER" id="PTHR23130:SF195">
    <property type="entry name" value="CYTOCHROME B561 AND DOMON DOMAIN-CONTAINING PROTEIN"/>
    <property type="match status" value="1"/>
</dbReference>
<name>A0A6P8CEQ2_PUNGR</name>
<organism evidence="18 19">
    <name type="scientific">Punica granatum</name>
    <name type="common">Pomegranate</name>
    <dbReference type="NCBI Taxonomy" id="22663"/>
    <lineage>
        <taxon>Eukaryota</taxon>
        <taxon>Viridiplantae</taxon>
        <taxon>Streptophyta</taxon>
        <taxon>Embryophyta</taxon>
        <taxon>Tracheophyta</taxon>
        <taxon>Spermatophyta</taxon>
        <taxon>Magnoliopsida</taxon>
        <taxon>eudicotyledons</taxon>
        <taxon>Gunneridae</taxon>
        <taxon>Pentapetalae</taxon>
        <taxon>rosids</taxon>
        <taxon>malvids</taxon>
        <taxon>Myrtales</taxon>
        <taxon>Lythraceae</taxon>
        <taxon>Punica</taxon>
    </lineage>
</organism>
<dbReference type="RefSeq" id="XP_031379333.1">
    <property type="nucleotide sequence ID" value="XM_031523473.1"/>
</dbReference>
<evidence type="ECO:0000256" key="8">
    <source>
        <dbReference type="ARBA" id="ARBA00022989"/>
    </source>
</evidence>
<evidence type="ECO:0000256" key="2">
    <source>
        <dbReference type="ARBA" id="ARBA00022448"/>
    </source>
</evidence>
<evidence type="ECO:0000313" key="18">
    <source>
        <dbReference type="Proteomes" id="UP000515151"/>
    </source>
</evidence>
<dbReference type="Gene3D" id="1.20.120.1770">
    <property type="match status" value="1"/>
</dbReference>
<dbReference type="Proteomes" id="UP000515151">
    <property type="component" value="Chromosome 2"/>
</dbReference>
<proteinExistence type="predicted"/>
<evidence type="ECO:0000259" key="17">
    <source>
        <dbReference type="PROSITE" id="PS50939"/>
    </source>
</evidence>
<keyword evidence="12" id="KW-0408">Iron</keyword>
<dbReference type="InterPro" id="IPR017214">
    <property type="entry name" value="UCP037471"/>
</dbReference>
<feature type="binding site" description="axial binding residue" evidence="12">
    <location>
        <position position="280"/>
    </location>
    <ligand>
        <name>heme b</name>
        <dbReference type="ChEBI" id="CHEBI:60344"/>
        <label>1</label>
    </ligand>
    <ligandPart>
        <name>Fe</name>
        <dbReference type="ChEBI" id="CHEBI:18248"/>
    </ligandPart>
</feature>
<feature type="region of interest" description="Disordered" evidence="13">
    <location>
        <begin position="378"/>
        <end position="400"/>
    </location>
</feature>
<evidence type="ECO:0000256" key="1">
    <source>
        <dbReference type="ARBA" id="ARBA00004141"/>
    </source>
</evidence>
<feature type="signal peptide" evidence="15">
    <location>
        <begin position="1"/>
        <end position="27"/>
    </location>
</feature>
<feature type="chain" id="PRO_5028295144" description="Cytochrome b561 and DOMON domain-containing protein" evidence="15">
    <location>
        <begin position="28"/>
        <end position="400"/>
    </location>
</feature>
<dbReference type="Pfam" id="PF04526">
    <property type="entry name" value="DUF568"/>
    <property type="match status" value="1"/>
</dbReference>
<sequence>MPSSSAPLSTLIIILLWLLLKLEGARSLSCSGSENFSRNRIYEHCNDLPHLGSHLHWTYSLSNSSLSIAFSAPPKTPSGWVAWAINPKGTGMVGSQALVAFREGNGSVAVKTFRLLSYKRIEQGKLASVEVGRLEAEQRNGALTIFATIAIPENMKIVNQVWQVGASVVDGMPAVHDFGAANLESKGKLDLLRGQNTGNSADEVLRRKRIHGILNAISWGFLFPMGIMIARYMRTFRFAEAFWFYLHVGIQFSSYSLGVAGWATGLKLRAESKGVVYTSHRIIGIIVFSLATLQMLAMFVRPSKDHKYRTYWNIYHHGIGYSILVLGVLNVFKGIEILAPPREWKLCYIALLVLLGLISLSLEVTTWTLLLRNKNSNKSRSRHDVGFINGSKDNQEPLAS</sequence>
<keyword evidence="8 14" id="KW-1133">Transmembrane helix</keyword>
<keyword evidence="2 11" id="KW-0813">Transport</keyword>
<evidence type="ECO:0000256" key="3">
    <source>
        <dbReference type="ARBA" id="ARBA00022617"/>
    </source>
</evidence>
<keyword evidence="9 11" id="KW-0472">Membrane</keyword>
<evidence type="ECO:0000256" key="14">
    <source>
        <dbReference type="SAM" id="Phobius"/>
    </source>
</evidence>
<keyword evidence="18" id="KW-1185">Reference proteome</keyword>
<comment type="cofactor">
    <cofactor evidence="11">
        <name>heme b</name>
        <dbReference type="ChEBI" id="CHEBI:60344"/>
    </cofactor>
    <text evidence="11">Binds 2 heme b groups non-covalently.</text>
</comment>
<keyword evidence="4 14" id="KW-0812">Transmembrane</keyword>
<evidence type="ECO:0000256" key="6">
    <source>
        <dbReference type="ARBA" id="ARBA00022729"/>
    </source>
</evidence>
<feature type="transmembrane region" description="Helical" evidence="14">
    <location>
        <begin position="210"/>
        <end position="230"/>
    </location>
</feature>
<evidence type="ECO:0000256" key="13">
    <source>
        <dbReference type="SAM" id="MobiDB-lite"/>
    </source>
</evidence>
<feature type="transmembrane region" description="Helical" evidence="14">
    <location>
        <begin position="282"/>
        <end position="300"/>
    </location>
</feature>
<evidence type="ECO:0000256" key="12">
    <source>
        <dbReference type="PIRSR" id="PIRSR037471-1"/>
    </source>
</evidence>
<keyword evidence="6 15" id="KW-0732">Signal</keyword>
<evidence type="ECO:0000256" key="4">
    <source>
        <dbReference type="ARBA" id="ARBA00022692"/>
    </source>
</evidence>
<evidence type="ECO:0000256" key="5">
    <source>
        <dbReference type="ARBA" id="ARBA00022723"/>
    </source>
</evidence>
<dbReference type="InterPro" id="IPR006593">
    <property type="entry name" value="Cyt_b561/ferric_Rdtase_TM"/>
</dbReference>
<reference evidence="19" key="2">
    <citation type="submission" date="2025-08" db="UniProtKB">
        <authorList>
            <consortium name="RefSeq"/>
        </authorList>
    </citation>
    <scope>IDENTIFICATION</scope>
    <source>
        <tissue evidence="19">Leaf</tissue>
    </source>
</reference>
<feature type="binding site" description="axial binding residue" evidence="12">
    <location>
        <position position="211"/>
    </location>
    <ligand>
        <name>heme b</name>
        <dbReference type="ChEBI" id="CHEBI:60344"/>
        <label>1</label>
    </ligand>
    <ligandPart>
        <name>Fe</name>
        <dbReference type="ChEBI" id="CHEBI:18248"/>
    </ligandPart>
</feature>
<evidence type="ECO:0000256" key="11">
    <source>
        <dbReference type="PIRNR" id="PIRNR037471"/>
    </source>
</evidence>
<dbReference type="FunFam" id="1.20.120.1770:FF:000007">
    <property type="entry name" value="Cytochrome b561 and DOMON domain-containing protein"/>
    <property type="match status" value="1"/>
</dbReference>
<feature type="transmembrane region" description="Helical" evidence="14">
    <location>
        <begin position="242"/>
        <end position="262"/>
    </location>
</feature>
<gene>
    <name evidence="19" type="primary">LOC116194623</name>
</gene>
<dbReference type="GeneID" id="116194623"/>
<feature type="transmembrane region" description="Helical" evidence="14">
    <location>
        <begin position="348"/>
        <end position="371"/>
    </location>
</feature>
<dbReference type="PROSITE" id="PS50836">
    <property type="entry name" value="DOMON"/>
    <property type="match status" value="1"/>
</dbReference>
<accession>A0A6P8CEQ2</accession>
<reference evidence="18" key="1">
    <citation type="journal article" date="2020" name="Plant Biotechnol. J.">
        <title>The pomegranate (Punica granatum L.) draft genome dissects genetic divergence between soft- and hard-seeded cultivars.</title>
        <authorList>
            <person name="Luo X."/>
            <person name="Li H."/>
            <person name="Wu Z."/>
            <person name="Yao W."/>
            <person name="Zhao P."/>
            <person name="Cao D."/>
            <person name="Yu H."/>
            <person name="Li K."/>
            <person name="Poudel K."/>
            <person name="Zhao D."/>
            <person name="Zhang F."/>
            <person name="Xia X."/>
            <person name="Chen L."/>
            <person name="Wang Q."/>
            <person name="Jing D."/>
            <person name="Cao S."/>
        </authorList>
    </citation>
    <scope>NUCLEOTIDE SEQUENCE [LARGE SCALE GENOMIC DNA]</scope>
    <source>
        <strain evidence="18">cv. Tunisia</strain>
    </source>
</reference>
<feature type="domain" description="DOMON" evidence="16">
    <location>
        <begin position="51"/>
        <end position="165"/>
    </location>
</feature>